<accession>A0ABT5QI85</accession>
<evidence type="ECO:0000256" key="1">
    <source>
        <dbReference type="SAM" id="Phobius"/>
    </source>
</evidence>
<name>A0ABT5QI85_9GAMM</name>
<evidence type="ECO:0000313" key="3">
    <source>
        <dbReference type="EMBL" id="MDD1780701.1"/>
    </source>
</evidence>
<evidence type="ECO:0000256" key="2">
    <source>
        <dbReference type="SAM" id="SignalP"/>
    </source>
</evidence>
<reference evidence="3" key="1">
    <citation type="submission" date="2021-12" db="EMBL/GenBank/DDBJ databases">
        <title>Enterovibrio ZSDZ35 sp. nov. and Enterovibrio ZSDZ42 sp. nov., isolated from coastal seawater in Qingdao.</title>
        <authorList>
            <person name="Zhang P."/>
        </authorList>
    </citation>
    <scope>NUCLEOTIDE SEQUENCE</scope>
    <source>
        <strain evidence="3">ZSDZ35</strain>
    </source>
</reference>
<keyword evidence="2" id="KW-0732">Signal</keyword>
<comment type="caution">
    <text evidence="3">The sequence shown here is derived from an EMBL/GenBank/DDBJ whole genome shotgun (WGS) entry which is preliminary data.</text>
</comment>
<feature type="transmembrane region" description="Helical" evidence="1">
    <location>
        <begin position="146"/>
        <end position="171"/>
    </location>
</feature>
<organism evidence="3 4">
    <name type="scientific">Enterovibrio qingdaonensis</name>
    <dbReference type="NCBI Taxonomy" id="2899818"/>
    <lineage>
        <taxon>Bacteria</taxon>
        <taxon>Pseudomonadati</taxon>
        <taxon>Pseudomonadota</taxon>
        <taxon>Gammaproteobacteria</taxon>
        <taxon>Vibrionales</taxon>
        <taxon>Vibrionaceae</taxon>
        <taxon>Enterovibrio</taxon>
    </lineage>
</organism>
<keyword evidence="1" id="KW-0812">Transmembrane</keyword>
<evidence type="ECO:0000313" key="4">
    <source>
        <dbReference type="Proteomes" id="UP001149821"/>
    </source>
</evidence>
<dbReference type="Pfam" id="PF04955">
    <property type="entry name" value="HupE_UreJ"/>
    <property type="match status" value="1"/>
</dbReference>
<feature type="transmembrane region" description="Helical" evidence="1">
    <location>
        <begin position="93"/>
        <end position="110"/>
    </location>
</feature>
<feature type="chain" id="PRO_5045132688" evidence="2">
    <location>
        <begin position="23"/>
        <end position="197"/>
    </location>
</feature>
<dbReference type="Proteomes" id="UP001149821">
    <property type="component" value="Unassembled WGS sequence"/>
</dbReference>
<feature type="transmembrane region" description="Helical" evidence="1">
    <location>
        <begin position="38"/>
        <end position="58"/>
    </location>
</feature>
<feature type="signal peptide" evidence="2">
    <location>
        <begin position="1"/>
        <end position="22"/>
    </location>
</feature>
<keyword evidence="1" id="KW-1133">Transmembrane helix</keyword>
<dbReference type="InterPro" id="IPR007038">
    <property type="entry name" value="HupE_UreJ"/>
</dbReference>
<dbReference type="EMBL" id="JAJUBB010000003">
    <property type="protein sequence ID" value="MDD1780701.1"/>
    <property type="molecule type" value="Genomic_DNA"/>
</dbReference>
<feature type="transmembrane region" description="Helical" evidence="1">
    <location>
        <begin position="117"/>
        <end position="134"/>
    </location>
</feature>
<feature type="transmembrane region" description="Helical" evidence="1">
    <location>
        <begin position="70"/>
        <end position="87"/>
    </location>
</feature>
<keyword evidence="1" id="KW-0472">Membrane</keyword>
<keyword evidence="4" id="KW-1185">Reference proteome</keyword>
<dbReference type="RefSeq" id="WP_274140841.1">
    <property type="nucleotide sequence ID" value="NZ_JAJUBB010000003.1"/>
</dbReference>
<protein>
    <submittedName>
        <fullName evidence="3">HupE/UreJ family protein</fullName>
    </submittedName>
</protein>
<feature type="transmembrane region" description="Helical" evidence="1">
    <location>
        <begin position="178"/>
        <end position="196"/>
    </location>
</feature>
<sequence length="197" mass="20266">MKRKGLQFATILLSSMPLAAFAHTGHGESGLLAGLLHPITGLDHFLALLAIGIWAVLLKNGGRKNAALQVPVAFLLALLFGASMALWGASIPMVETGIATSVLLLGLLLVAGKSLPLLATLPITVSFALVHGFAHGTEMPLSVNIAAYLFGFLLSSAMLILCGSVFATVMLKAKQTKAVVPISGGAIALSGMMLLVV</sequence>
<gene>
    <name evidence="3" type="ORF">LRP49_05735</name>
</gene>
<dbReference type="PIRSF" id="PIRSF016919">
    <property type="entry name" value="HupE_UreJ"/>
    <property type="match status" value="1"/>
</dbReference>
<proteinExistence type="predicted"/>